<gene>
    <name evidence="1" type="ORF">Pan181_41450</name>
</gene>
<organism evidence="1 2">
    <name type="scientific">Aeoliella mucimassa</name>
    <dbReference type="NCBI Taxonomy" id="2527972"/>
    <lineage>
        <taxon>Bacteria</taxon>
        <taxon>Pseudomonadati</taxon>
        <taxon>Planctomycetota</taxon>
        <taxon>Planctomycetia</taxon>
        <taxon>Pirellulales</taxon>
        <taxon>Lacipirellulaceae</taxon>
        <taxon>Aeoliella</taxon>
    </lineage>
</organism>
<keyword evidence="2" id="KW-1185">Reference proteome</keyword>
<evidence type="ECO:0000313" key="2">
    <source>
        <dbReference type="Proteomes" id="UP000315750"/>
    </source>
</evidence>
<dbReference type="RefSeq" id="WP_145249381.1">
    <property type="nucleotide sequence ID" value="NZ_CP036278.1"/>
</dbReference>
<reference evidence="1 2" key="1">
    <citation type="submission" date="2019-02" db="EMBL/GenBank/DDBJ databases">
        <title>Deep-cultivation of Planctomycetes and their phenomic and genomic characterization uncovers novel biology.</title>
        <authorList>
            <person name="Wiegand S."/>
            <person name="Jogler M."/>
            <person name="Boedeker C."/>
            <person name="Pinto D."/>
            <person name="Vollmers J."/>
            <person name="Rivas-Marin E."/>
            <person name="Kohn T."/>
            <person name="Peeters S.H."/>
            <person name="Heuer A."/>
            <person name="Rast P."/>
            <person name="Oberbeckmann S."/>
            <person name="Bunk B."/>
            <person name="Jeske O."/>
            <person name="Meyerdierks A."/>
            <person name="Storesund J.E."/>
            <person name="Kallscheuer N."/>
            <person name="Luecker S."/>
            <person name="Lage O.M."/>
            <person name="Pohl T."/>
            <person name="Merkel B.J."/>
            <person name="Hornburger P."/>
            <person name="Mueller R.-W."/>
            <person name="Bruemmer F."/>
            <person name="Labrenz M."/>
            <person name="Spormann A.M."/>
            <person name="Op den Camp H."/>
            <person name="Overmann J."/>
            <person name="Amann R."/>
            <person name="Jetten M.S.M."/>
            <person name="Mascher T."/>
            <person name="Medema M.H."/>
            <person name="Devos D.P."/>
            <person name="Kaster A.-K."/>
            <person name="Ovreas L."/>
            <person name="Rohde M."/>
            <person name="Galperin M.Y."/>
            <person name="Jogler C."/>
        </authorList>
    </citation>
    <scope>NUCLEOTIDE SEQUENCE [LARGE SCALE GENOMIC DNA]</scope>
    <source>
        <strain evidence="1 2">Pan181</strain>
    </source>
</reference>
<accession>A0A518AT78</accession>
<dbReference type="AlphaFoldDB" id="A0A518AT78"/>
<proteinExistence type="predicted"/>
<dbReference type="EMBL" id="CP036278">
    <property type="protein sequence ID" value="QDU57922.1"/>
    <property type="molecule type" value="Genomic_DNA"/>
</dbReference>
<dbReference type="KEGG" id="amuc:Pan181_41450"/>
<name>A0A518AT78_9BACT</name>
<sequence>MPRKLTNQKAIGIDPRMRYTLLGFKQAAGVGDKLILAAAKKGVSLRKKRIGKRVYIDGEDAIRYLDELEKLPKPICG</sequence>
<protein>
    <submittedName>
        <fullName evidence="1">Uncharacterized protein</fullName>
    </submittedName>
</protein>
<evidence type="ECO:0000313" key="1">
    <source>
        <dbReference type="EMBL" id="QDU57922.1"/>
    </source>
</evidence>
<dbReference type="Proteomes" id="UP000315750">
    <property type="component" value="Chromosome"/>
</dbReference>